<keyword evidence="3" id="KW-0808">Transferase</keyword>
<keyword evidence="1" id="KW-0315">Glutamine amidotransferase</keyword>
<protein>
    <submittedName>
        <fullName evidence="3">Anthranilate synthase, amidotransferase component</fullName>
        <ecNumber evidence="3">4.1.3.27</ecNumber>
    </submittedName>
</protein>
<proteinExistence type="predicted"/>
<dbReference type="PRINTS" id="PR00099">
    <property type="entry name" value="CPSGATASE"/>
</dbReference>
<dbReference type="InterPro" id="IPR029062">
    <property type="entry name" value="Class_I_gatase-like"/>
</dbReference>
<dbReference type="Pfam" id="PF00117">
    <property type="entry name" value="GATase"/>
    <property type="match status" value="1"/>
</dbReference>
<feature type="domain" description="Glutamine amidotransferase" evidence="2">
    <location>
        <begin position="4"/>
        <end position="186"/>
    </location>
</feature>
<dbReference type="GO" id="GO:0005829">
    <property type="term" value="C:cytosol"/>
    <property type="evidence" value="ECO:0007669"/>
    <property type="project" value="TreeGrafter"/>
</dbReference>
<dbReference type="NCBIfam" id="TIGR00566">
    <property type="entry name" value="trpG_papA"/>
    <property type="match status" value="1"/>
</dbReference>
<dbReference type="PROSITE" id="PS51273">
    <property type="entry name" value="GATASE_TYPE_1"/>
    <property type="match status" value="1"/>
</dbReference>
<comment type="caution">
    <text evidence="3">The sequence shown here is derived from an EMBL/GenBank/DDBJ whole genome shotgun (WGS) entry which is preliminary data.</text>
</comment>
<dbReference type="PANTHER" id="PTHR43418:SF4">
    <property type="entry name" value="MULTIFUNCTIONAL TRYPTOPHAN BIOSYNTHESIS PROTEIN"/>
    <property type="match status" value="1"/>
</dbReference>
<dbReference type="GO" id="GO:0000162">
    <property type="term" value="P:L-tryptophan biosynthetic process"/>
    <property type="evidence" value="ECO:0007669"/>
    <property type="project" value="TreeGrafter"/>
</dbReference>
<evidence type="ECO:0000313" key="3">
    <source>
        <dbReference type="EMBL" id="KUG25294.1"/>
    </source>
</evidence>
<dbReference type="PRINTS" id="PR00096">
    <property type="entry name" value="GATASE"/>
</dbReference>
<reference evidence="3" key="1">
    <citation type="journal article" date="2015" name="Proc. Natl. Acad. Sci. U.S.A.">
        <title>Networks of energetic and metabolic interactions define dynamics in microbial communities.</title>
        <authorList>
            <person name="Embree M."/>
            <person name="Liu J.K."/>
            <person name="Al-Bassam M.M."/>
            <person name="Zengler K."/>
        </authorList>
    </citation>
    <scope>NUCLEOTIDE SEQUENCE</scope>
</reference>
<dbReference type="CDD" id="cd01743">
    <property type="entry name" value="GATase1_Anthranilate_Synthase"/>
    <property type="match status" value="1"/>
</dbReference>
<dbReference type="InterPro" id="IPR050472">
    <property type="entry name" value="Anth_synth/Amidotransfase"/>
</dbReference>
<name>A0A0W8FX43_9ZZZZ</name>
<dbReference type="EC" id="4.1.3.27" evidence="3"/>
<dbReference type="AlphaFoldDB" id="A0A0W8FX43"/>
<dbReference type="PRINTS" id="PR00097">
    <property type="entry name" value="ANTSNTHASEII"/>
</dbReference>
<accession>A0A0W8FX43</accession>
<evidence type="ECO:0000259" key="2">
    <source>
        <dbReference type="Pfam" id="PF00117"/>
    </source>
</evidence>
<dbReference type="GO" id="GO:0004049">
    <property type="term" value="F:anthranilate synthase activity"/>
    <property type="evidence" value="ECO:0007669"/>
    <property type="project" value="UniProtKB-EC"/>
</dbReference>
<dbReference type="FunFam" id="3.40.50.880:FF:000003">
    <property type="entry name" value="Anthranilate synthase component II"/>
    <property type="match status" value="1"/>
</dbReference>
<dbReference type="PANTHER" id="PTHR43418">
    <property type="entry name" value="MULTIFUNCTIONAL TRYPTOPHAN BIOSYNTHESIS PROTEIN-RELATED"/>
    <property type="match status" value="1"/>
</dbReference>
<organism evidence="3">
    <name type="scientific">hydrocarbon metagenome</name>
    <dbReference type="NCBI Taxonomy" id="938273"/>
    <lineage>
        <taxon>unclassified sequences</taxon>
        <taxon>metagenomes</taxon>
        <taxon>ecological metagenomes</taxon>
    </lineage>
</organism>
<dbReference type="Gene3D" id="3.40.50.880">
    <property type="match status" value="1"/>
</dbReference>
<sequence length="188" mass="20948">MKILVIDNYDSFTFNLVQLIGSFTNDIIVKRNDKTTVSEIRKMDVDKIVISPGPGKPEDSKVSLDVLKELGKEIPILGVCLGHQAIGITFGGIVTNAPTLMHGKTSTIIHDNQSIYKNISQNFEAGRYHSLALKNNSFSDDLVVTSHTDDNVIMGIRHKEYPIEGIQFHPESVLTPQGYNLIKNWLEL</sequence>
<dbReference type="InterPro" id="IPR017926">
    <property type="entry name" value="GATASE"/>
</dbReference>
<dbReference type="EMBL" id="LNQE01000722">
    <property type="protein sequence ID" value="KUG25294.1"/>
    <property type="molecule type" value="Genomic_DNA"/>
</dbReference>
<dbReference type="InterPro" id="IPR006221">
    <property type="entry name" value="TrpG/PapA_dom"/>
</dbReference>
<gene>
    <name evidence="3" type="ORF">ASZ90_004882</name>
</gene>
<evidence type="ECO:0000256" key="1">
    <source>
        <dbReference type="ARBA" id="ARBA00022962"/>
    </source>
</evidence>
<keyword evidence="3" id="KW-0456">Lyase</keyword>
<dbReference type="GO" id="GO:0016740">
    <property type="term" value="F:transferase activity"/>
    <property type="evidence" value="ECO:0007669"/>
    <property type="project" value="UniProtKB-KW"/>
</dbReference>
<dbReference type="SUPFAM" id="SSF52317">
    <property type="entry name" value="Class I glutamine amidotransferase-like"/>
    <property type="match status" value="1"/>
</dbReference>